<dbReference type="InterPro" id="IPR036938">
    <property type="entry name" value="PAP2/HPO_sf"/>
</dbReference>
<dbReference type="Pfam" id="PF01569">
    <property type="entry name" value="PAP2"/>
    <property type="match status" value="1"/>
</dbReference>
<keyword evidence="5" id="KW-1185">Reference proteome</keyword>
<feature type="signal peptide" evidence="2">
    <location>
        <begin position="1"/>
        <end position="21"/>
    </location>
</feature>
<evidence type="ECO:0000256" key="1">
    <source>
        <dbReference type="SAM" id="Phobius"/>
    </source>
</evidence>
<evidence type="ECO:0000313" key="5">
    <source>
        <dbReference type="Proteomes" id="UP001620339"/>
    </source>
</evidence>
<feature type="chain" id="PRO_5046363300" evidence="2">
    <location>
        <begin position="22"/>
        <end position="210"/>
    </location>
</feature>
<evidence type="ECO:0000259" key="3">
    <source>
        <dbReference type="SMART" id="SM00014"/>
    </source>
</evidence>
<dbReference type="EMBL" id="JADIKK010000008">
    <property type="protein sequence ID" value="MFK2876430.1"/>
    <property type="molecule type" value="Genomic_DNA"/>
</dbReference>
<dbReference type="Proteomes" id="UP001620339">
    <property type="component" value="Unassembled WGS sequence"/>
</dbReference>
<evidence type="ECO:0000313" key="4">
    <source>
        <dbReference type="EMBL" id="MFK2876430.1"/>
    </source>
</evidence>
<dbReference type="Gene3D" id="1.20.144.10">
    <property type="entry name" value="Phosphatidic acid phosphatase type 2/haloperoxidase"/>
    <property type="match status" value="1"/>
</dbReference>
<feature type="domain" description="Phosphatidic acid phosphatase type 2/haloperoxidase" evidence="3">
    <location>
        <begin position="73"/>
        <end position="183"/>
    </location>
</feature>
<dbReference type="RefSeq" id="WP_192155296.1">
    <property type="nucleotide sequence ID" value="NZ_JADIKK010000008.1"/>
</dbReference>
<accession>A0ABW8J293</accession>
<dbReference type="SMART" id="SM00014">
    <property type="entry name" value="acidPPc"/>
    <property type="match status" value="1"/>
</dbReference>
<gene>
    <name evidence="4" type="ORF">ISP25_05020</name>
</gene>
<dbReference type="InterPro" id="IPR000326">
    <property type="entry name" value="PAP2/HPO"/>
</dbReference>
<organism evidence="4 5">
    <name type="scientific">Rhodanobacter hydrolyticus</name>
    <dbReference type="NCBI Taxonomy" id="2250595"/>
    <lineage>
        <taxon>Bacteria</taxon>
        <taxon>Pseudomonadati</taxon>
        <taxon>Pseudomonadota</taxon>
        <taxon>Gammaproteobacteria</taxon>
        <taxon>Lysobacterales</taxon>
        <taxon>Rhodanobacteraceae</taxon>
        <taxon>Rhodanobacter</taxon>
    </lineage>
</organism>
<keyword evidence="2" id="KW-0732">Signal</keyword>
<name>A0ABW8J293_9GAMM</name>
<protein>
    <submittedName>
        <fullName evidence="4">Phosphatase PAP2 family protein</fullName>
    </submittedName>
</protein>
<dbReference type="SUPFAM" id="SSF48317">
    <property type="entry name" value="Acid phosphatase/Vanadium-dependent haloperoxidase"/>
    <property type="match status" value="1"/>
</dbReference>
<proteinExistence type="predicted"/>
<sequence>MRTTRLALLLLAFTLPAPAFASGGPLGIDHRLHYDNSGIWKRSNQNILMYGSIVTVAGGALAFGDQDKLGDTFWRSVDAMVISGLGAQALKYTFQRERPSQTSDPNRFFEGTHAQSFPSGEVTAITAAVTPFMVNYGPDHPAVYALALLPAYDAVARMKTRGHWQTDVLAGAALGAGVGIWTAHRKSSLLIGWLPGGFQVGFVHHFKPGP</sequence>
<keyword evidence="1" id="KW-1133">Transmembrane helix</keyword>
<reference evidence="4 5" key="1">
    <citation type="submission" date="2020-10" db="EMBL/GenBank/DDBJ databases">
        <title>Phylogeny of dyella-like bacteria.</title>
        <authorList>
            <person name="Fu J."/>
        </authorList>
    </citation>
    <scope>NUCLEOTIDE SEQUENCE [LARGE SCALE GENOMIC DNA]</scope>
    <source>
        <strain evidence="4 5">KACC 19113</strain>
    </source>
</reference>
<keyword evidence="1" id="KW-0812">Transmembrane</keyword>
<evidence type="ECO:0000256" key="2">
    <source>
        <dbReference type="SAM" id="SignalP"/>
    </source>
</evidence>
<feature type="transmembrane region" description="Helical" evidence="1">
    <location>
        <begin position="47"/>
        <end position="64"/>
    </location>
</feature>
<comment type="caution">
    <text evidence="4">The sequence shown here is derived from an EMBL/GenBank/DDBJ whole genome shotgun (WGS) entry which is preliminary data.</text>
</comment>
<keyword evidence="1" id="KW-0472">Membrane</keyword>